<evidence type="ECO:0000313" key="2">
    <source>
        <dbReference type="EnsemblPlants" id="ORUFI12G07160.1"/>
    </source>
</evidence>
<accession>A0A0E0RF71</accession>
<dbReference type="Gramene" id="ORUFI12G07160.1">
    <property type="protein sequence ID" value="ORUFI12G07160.1"/>
    <property type="gene ID" value="ORUFI12G07160"/>
</dbReference>
<protein>
    <submittedName>
        <fullName evidence="2">Uncharacterized protein</fullName>
    </submittedName>
</protein>
<feature type="compositionally biased region" description="Pro residues" evidence="1">
    <location>
        <begin position="66"/>
        <end position="80"/>
    </location>
</feature>
<feature type="region of interest" description="Disordered" evidence="1">
    <location>
        <begin position="37"/>
        <end position="108"/>
    </location>
</feature>
<evidence type="ECO:0000313" key="3">
    <source>
        <dbReference type="Proteomes" id="UP000008022"/>
    </source>
</evidence>
<feature type="compositionally biased region" description="Low complexity" evidence="1">
    <location>
        <begin position="41"/>
        <end position="55"/>
    </location>
</feature>
<reference evidence="3" key="1">
    <citation type="submission" date="2013-06" db="EMBL/GenBank/DDBJ databases">
        <authorList>
            <person name="Zhao Q."/>
        </authorList>
    </citation>
    <scope>NUCLEOTIDE SEQUENCE</scope>
    <source>
        <strain evidence="3">cv. W1943</strain>
    </source>
</reference>
<sequence length="108" mass="11492">MAVVEECRCRCRLCRAAGDYRLPFHRIWQRGGCGSHHHLRAAAGLGSPPSPSGSLHRATASLWSTPPSPDSRGRPPPPLPLDRAEGRAPQPLPPPGIRPPREAAATAG</sequence>
<keyword evidence="3" id="KW-1185">Reference proteome</keyword>
<dbReference type="EnsemblPlants" id="ORUFI12G07160.1">
    <property type="protein sequence ID" value="ORUFI12G07160.1"/>
    <property type="gene ID" value="ORUFI12G07160"/>
</dbReference>
<organism evidence="2 3">
    <name type="scientific">Oryza rufipogon</name>
    <name type="common">Brownbeard rice</name>
    <name type="synonym">Asian wild rice</name>
    <dbReference type="NCBI Taxonomy" id="4529"/>
    <lineage>
        <taxon>Eukaryota</taxon>
        <taxon>Viridiplantae</taxon>
        <taxon>Streptophyta</taxon>
        <taxon>Embryophyta</taxon>
        <taxon>Tracheophyta</taxon>
        <taxon>Spermatophyta</taxon>
        <taxon>Magnoliopsida</taxon>
        <taxon>Liliopsida</taxon>
        <taxon>Poales</taxon>
        <taxon>Poaceae</taxon>
        <taxon>BOP clade</taxon>
        <taxon>Oryzoideae</taxon>
        <taxon>Oryzeae</taxon>
        <taxon>Oryzinae</taxon>
        <taxon>Oryza</taxon>
    </lineage>
</organism>
<name>A0A0E0RF71_ORYRU</name>
<dbReference type="AlphaFoldDB" id="A0A0E0RF71"/>
<dbReference type="HOGENOM" id="CLU_2201310_0_0_1"/>
<reference evidence="2" key="2">
    <citation type="submission" date="2015-06" db="UniProtKB">
        <authorList>
            <consortium name="EnsemblPlants"/>
        </authorList>
    </citation>
    <scope>IDENTIFICATION</scope>
</reference>
<dbReference type="Proteomes" id="UP000008022">
    <property type="component" value="Unassembled WGS sequence"/>
</dbReference>
<proteinExistence type="predicted"/>
<evidence type="ECO:0000256" key="1">
    <source>
        <dbReference type="SAM" id="MobiDB-lite"/>
    </source>
</evidence>